<proteinExistence type="predicted"/>
<reference evidence="3" key="1">
    <citation type="journal article" date="2019" name="Int. J. Syst. Evol. Microbiol.">
        <title>The Global Catalogue of Microorganisms (GCM) 10K type strain sequencing project: providing services to taxonomists for standard genome sequencing and annotation.</title>
        <authorList>
            <consortium name="The Broad Institute Genomics Platform"/>
            <consortium name="The Broad Institute Genome Sequencing Center for Infectious Disease"/>
            <person name="Wu L."/>
            <person name="Ma J."/>
        </authorList>
    </citation>
    <scope>NUCLEOTIDE SEQUENCE [LARGE SCALE GENOMIC DNA]</scope>
    <source>
        <strain evidence="3">JCM 4350</strain>
    </source>
</reference>
<evidence type="ECO:0000313" key="3">
    <source>
        <dbReference type="Proteomes" id="UP000659767"/>
    </source>
</evidence>
<feature type="chain" id="PRO_5046888461" description="DUF320 domain-containing protein" evidence="1">
    <location>
        <begin position="25"/>
        <end position="106"/>
    </location>
</feature>
<feature type="signal peptide" evidence="1">
    <location>
        <begin position="1"/>
        <end position="24"/>
    </location>
</feature>
<gene>
    <name evidence="2" type="ORF">GCM10010253_64010</name>
</gene>
<sequence length="106" mass="10283">MTIYRTATALAVAAAAIGTGFAAAEPAAAGGIGDFLSPAFGTGCENHRIGAHATGATTSGSGTASSNTGRLPLLSALNRCGGADAPALMRINEGGDSYAQASIEEI</sequence>
<dbReference type="RefSeq" id="WP_199889715.1">
    <property type="nucleotide sequence ID" value="NZ_BMSZ01000026.1"/>
</dbReference>
<dbReference type="EMBL" id="BMSZ01000026">
    <property type="protein sequence ID" value="GGS80386.1"/>
    <property type="molecule type" value="Genomic_DNA"/>
</dbReference>
<keyword evidence="1" id="KW-0732">Signal</keyword>
<comment type="caution">
    <text evidence="2">The sequence shown here is derived from an EMBL/GenBank/DDBJ whole genome shotgun (WGS) entry which is preliminary data.</text>
</comment>
<evidence type="ECO:0000313" key="2">
    <source>
        <dbReference type="EMBL" id="GGS80386.1"/>
    </source>
</evidence>
<evidence type="ECO:0008006" key="4">
    <source>
        <dbReference type="Google" id="ProtNLM"/>
    </source>
</evidence>
<keyword evidence="3" id="KW-1185">Reference proteome</keyword>
<protein>
    <recommendedName>
        <fullName evidence="4">DUF320 domain-containing protein</fullName>
    </recommendedName>
</protein>
<evidence type="ECO:0000256" key="1">
    <source>
        <dbReference type="SAM" id="SignalP"/>
    </source>
</evidence>
<organism evidence="2 3">
    <name type="scientific">Streptomyces badius</name>
    <dbReference type="NCBI Taxonomy" id="1941"/>
    <lineage>
        <taxon>Bacteria</taxon>
        <taxon>Bacillati</taxon>
        <taxon>Actinomycetota</taxon>
        <taxon>Actinomycetes</taxon>
        <taxon>Kitasatosporales</taxon>
        <taxon>Streptomycetaceae</taxon>
        <taxon>Streptomyces</taxon>
    </lineage>
</organism>
<dbReference type="Proteomes" id="UP000659767">
    <property type="component" value="Unassembled WGS sequence"/>
</dbReference>
<accession>A0ABQ2TRH8</accession>
<name>A0ABQ2TRH8_STRBA</name>